<comment type="similarity">
    <text evidence="1">Belongs to the ATP-dependent AMP-binding enzyme family.</text>
</comment>
<dbReference type="InterPro" id="IPR042099">
    <property type="entry name" value="ANL_N_sf"/>
</dbReference>
<proteinExistence type="inferred from homology"/>
<dbReference type="PANTHER" id="PTHR43201">
    <property type="entry name" value="ACYL-COA SYNTHETASE"/>
    <property type="match status" value="1"/>
</dbReference>
<feature type="domain" description="AMP-dependent synthetase/ligase" evidence="3">
    <location>
        <begin position="14"/>
        <end position="362"/>
    </location>
</feature>
<gene>
    <name evidence="5" type="ORF">UFOPK2282_00930</name>
</gene>
<dbReference type="InterPro" id="IPR020845">
    <property type="entry name" value="AMP-binding_CS"/>
</dbReference>
<dbReference type="GO" id="GO:0031956">
    <property type="term" value="F:medium-chain fatty acid-CoA ligase activity"/>
    <property type="evidence" value="ECO:0007669"/>
    <property type="project" value="TreeGrafter"/>
</dbReference>
<dbReference type="PANTHER" id="PTHR43201:SF32">
    <property type="entry name" value="2-SUCCINYLBENZOATE--COA LIGASE, CHLOROPLASTIC_PEROXISOMAL"/>
    <property type="match status" value="1"/>
</dbReference>
<dbReference type="Gene3D" id="3.30.300.30">
    <property type="match status" value="1"/>
</dbReference>
<keyword evidence="2" id="KW-0436">Ligase</keyword>
<dbReference type="GO" id="GO:0006631">
    <property type="term" value="P:fatty acid metabolic process"/>
    <property type="evidence" value="ECO:0007669"/>
    <property type="project" value="TreeGrafter"/>
</dbReference>
<dbReference type="InterPro" id="IPR025110">
    <property type="entry name" value="AMP-bd_C"/>
</dbReference>
<reference evidence="5" key="1">
    <citation type="submission" date="2020-05" db="EMBL/GenBank/DDBJ databases">
        <authorList>
            <person name="Chiriac C."/>
            <person name="Salcher M."/>
            <person name="Ghai R."/>
            <person name="Kavagutti S V."/>
        </authorList>
    </citation>
    <scope>NUCLEOTIDE SEQUENCE</scope>
</reference>
<evidence type="ECO:0000313" key="5">
    <source>
        <dbReference type="EMBL" id="CAB4668169.1"/>
    </source>
</evidence>
<organism evidence="5">
    <name type="scientific">freshwater metagenome</name>
    <dbReference type="NCBI Taxonomy" id="449393"/>
    <lineage>
        <taxon>unclassified sequences</taxon>
        <taxon>metagenomes</taxon>
        <taxon>ecological metagenomes</taxon>
    </lineage>
</organism>
<sequence length="502" mass="54479">MNLLTLLEMVTGGYDDRVAVGSLADGMTYAQLRAAAARGGKLIQDSGAKSVIFCGENGPSFPIALFGAGFAKMQFLPLNYRLAEEYIAKAILGMPAPFIVTDNPSIVPDGSAQVVMTFDDWIAQTGSGDVPVFDSEPDPEDIALLLQTSGTTSAPKSAVLRHKHLVAYVLGSVDFASADPSDAMVVSVPPYHIAAVANLLSNLYAGRRVVYLDRFTPQIWLDTVEREGVTNAMLVPTMLSRIVEHMEESGRQAPPTLRSLSYGGARIAQATLERALGLFPNVGFVNAYGLTETSSSVAVFGPDDHRESFVSTDPEIRARLGSVGKVLPNVNLQIRDGEGNELPLGEPGAIWVSGEQVSGEYLESGKVVDDDGWFNTRDRGWLDAGSFLFIEGRTDDTIIRGGENIAPAEIEEVIHRHPAVLECAVAGVPDEEWGQRIAAFVVLREGMTCTEEDIKDFCREKLRSSKTPDYVRLRHELLPQTATGKLLRRNLVTEFALHSEQN</sequence>
<evidence type="ECO:0000256" key="1">
    <source>
        <dbReference type="ARBA" id="ARBA00006432"/>
    </source>
</evidence>
<protein>
    <submittedName>
        <fullName evidence="5">Unannotated protein</fullName>
    </submittedName>
</protein>
<dbReference type="InterPro" id="IPR045851">
    <property type="entry name" value="AMP-bd_C_sf"/>
</dbReference>
<feature type="domain" description="AMP-binding enzyme C-terminal" evidence="4">
    <location>
        <begin position="409"/>
        <end position="485"/>
    </location>
</feature>
<dbReference type="Gene3D" id="3.40.50.12780">
    <property type="entry name" value="N-terminal domain of ligase-like"/>
    <property type="match status" value="1"/>
</dbReference>
<dbReference type="AlphaFoldDB" id="A0A6J6M4H9"/>
<dbReference type="EMBL" id="CAEZWR010000103">
    <property type="protein sequence ID" value="CAB4668169.1"/>
    <property type="molecule type" value="Genomic_DNA"/>
</dbReference>
<dbReference type="PROSITE" id="PS00455">
    <property type="entry name" value="AMP_BINDING"/>
    <property type="match status" value="1"/>
</dbReference>
<evidence type="ECO:0000259" key="4">
    <source>
        <dbReference type="Pfam" id="PF13193"/>
    </source>
</evidence>
<dbReference type="Pfam" id="PF13193">
    <property type="entry name" value="AMP-binding_C"/>
    <property type="match status" value="1"/>
</dbReference>
<dbReference type="SUPFAM" id="SSF56801">
    <property type="entry name" value="Acetyl-CoA synthetase-like"/>
    <property type="match status" value="1"/>
</dbReference>
<dbReference type="CDD" id="cd04433">
    <property type="entry name" value="AFD_class_I"/>
    <property type="match status" value="1"/>
</dbReference>
<dbReference type="FunFam" id="3.30.300.30:FF:000008">
    <property type="entry name" value="2,3-dihydroxybenzoate-AMP ligase"/>
    <property type="match status" value="1"/>
</dbReference>
<accession>A0A6J6M4H9</accession>
<name>A0A6J6M4H9_9ZZZZ</name>
<dbReference type="Pfam" id="PF00501">
    <property type="entry name" value="AMP-binding"/>
    <property type="match status" value="1"/>
</dbReference>
<evidence type="ECO:0000256" key="2">
    <source>
        <dbReference type="ARBA" id="ARBA00022598"/>
    </source>
</evidence>
<evidence type="ECO:0000259" key="3">
    <source>
        <dbReference type="Pfam" id="PF00501"/>
    </source>
</evidence>
<dbReference type="InterPro" id="IPR000873">
    <property type="entry name" value="AMP-dep_synth/lig_dom"/>
</dbReference>